<evidence type="ECO:0000313" key="2">
    <source>
        <dbReference type="EMBL" id="VAW76128.1"/>
    </source>
</evidence>
<dbReference type="EMBL" id="UOFN01000055">
    <property type="protein sequence ID" value="VAW76128.1"/>
    <property type="molecule type" value="Genomic_DNA"/>
</dbReference>
<name>A0A3B0Y5S7_9ZZZZ</name>
<feature type="domain" description="Serine aminopeptidase S33" evidence="1">
    <location>
        <begin position="80"/>
        <end position="205"/>
    </location>
</feature>
<dbReference type="InterPro" id="IPR022742">
    <property type="entry name" value="Hydrolase_4"/>
</dbReference>
<dbReference type="Gene3D" id="3.40.50.1820">
    <property type="entry name" value="alpha/beta hydrolase"/>
    <property type="match status" value="1"/>
</dbReference>
<dbReference type="AlphaFoldDB" id="A0A3B0Y5S7"/>
<accession>A0A3B0Y5S7</accession>
<organism evidence="2">
    <name type="scientific">hydrothermal vent metagenome</name>
    <dbReference type="NCBI Taxonomy" id="652676"/>
    <lineage>
        <taxon>unclassified sequences</taxon>
        <taxon>metagenomes</taxon>
        <taxon>ecological metagenomes</taxon>
    </lineage>
</organism>
<proteinExistence type="predicted"/>
<gene>
    <name evidence="2" type="ORF">MNBD_GAMMA15-1647</name>
</gene>
<evidence type="ECO:0000259" key="1">
    <source>
        <dbReference type="Pfam" id="PF12146"/>
    </source>
</evidence>
<sequence length="403" mass="45821">MARIRSIFNLLGTTDELSERHCLKTPGREWMHGVESIEDYLTCCRQRVAASRTDLDGGNAQAIIDGNSPFLLPAENSTTKRRTIIMTHGMTDSPFLLHDIGHWFQSQGFRVLSMQLPGHGTRPGDLLDVCWQDWVRTQRQLIDWLAADSDELYLLGSSLGAVLSFYQALHTPRFNGLFLFAPAIHVTPLVRVVCPLAIAGRWWQRAAWFDVQPDTDCFKYESLTNRALCEVYQLIEAQRRLASLTELTTPLFVVASENDATINSPAILDWFARQQGVPKRMLYYSTGSPQVPADVRVINARLPEQRIRSYSHTSLLQSPENPHYGERGSLRFCTHYYRLNPEKYRRCKAGEEDCLGEMFDEPDESQVIRRLTWNPGYTDMLSEIEAFLDSSGGRDPDTAVVKS</sequence>
<reference evidence="2" key="1">
    <citation type="submission" date="2018-06" db="EMBL/GenBank/DDBJ databases">
        <authorList>
            <person name="Zhirakovskaya E."/>
        </authorList>
    </citation>
    <scope>NUCLEOTIDE SEQUENCE</scope>
</reference>
<dbReference type="SUPFAM" id="SSF53474">
    <property type="entry name" value="alpha/beta-Hydrolases"/>
    <property type="match status" value="1"/>
</dbReference>
<dbReference type="Pfam" id="PF12146">
    <property type="entry name" value="Hydrolase_4"/>
    <property type="match status" value="1"/>
</dbReference>
<protein>
    <recommendedName>
        <fullName evidence="1">Serine aminopeptidase S33 domain-containing protein</fullName>
    </recommendedName>
</protein>
<dbReference type="InterPro" id="IPR029058">
    <property type="entry name" value="AB_hydrolase_fold"/>
</dbReference>